<dbReference type="Proteomes" id="UP000510643">
    <property type="component" value="Chromosome"/>
</dbReference>
<reference evidence="2 3" key="1">
    <citation type="submission" date="2019-06" db="EMBL/GenBank/DDBJ databases">
        <title>Emergence of pandrug resistant Empedobacter falsenii in China.</title>
        <authorList>
            <person name="Dong N."/>
            <person name="Chen S."/>
            <person name="Zhang R."/>
        </authorList>
    </citation>
    <scope>NUCLEOTIDE SEQUENCE [LARGE SCALE GENOMIC DNA]</scope>
    <source>
        <strain evidence="2 3">1681-1</strain>
    </source>
</reference>
<accession>A0A7H9DTH2</accession>
<dbReference type="RefSeq" id="WP_180906657.1">
    <property type="nucleotide sequence ID" value="NZ_CP040908.1"/>
</dbReference>
<organism evidence="2 3">
    <name type="scientific">Empedobacter falsenii</name>
    <dbReference type="NCBI Taxonomy" id="343874"/>
    <lineage>
        <taxon>Bacteria</taxon>
        <taxon>Pseudomonadati</taxon>
        <taxon>Bacteroidota</taxon>
        <taxon>Flavobacteriia</taxon>
        <taxon>Flavobacteriales</taxon>
        <taxon>Weeksellaceae</taxon>
        <taxon>Empedobacter</taxon>
    </lineage>
</organism>
<sequence length="164" mass="19510">MNNYWILISVEIFEKRILSFGEIPKIIEFLWDYDISSYGDSATLCCYGYFKNENNILEKKYIGYVTFIPNNIKDYYKKVNDLAVEICDFATKEYNAKIYFPSQGKIEFDFQSYEELYLINHKHSSQNENYEKNINSLDSNLNKNTSEENKVNLRDNKKKNFTIS</sequence>
<keyword evidence="3" id="KW-1185">Reference proteome</keyword>
<evidence type="ECO:0000313" key="2">
    <source>
        <dbReference type="EMBL" id="QLL58021.1"/>
    </source>
</evidence>
<evidence type="ECO:0000256" key="1">
    <source>
        <dbReference type="SAM" id="Coils"/>
    </source>
</evidence>
<dbReference type="KEGG" id="efal:FH779_07985"/>
<proteinExistence type="predicted"/>
<dbReference type="EMBL" id="CP040908">
    <property type="protein sequence ID" value="QLL58021.1"/>
    <property type="molecule type" value="Genomic_DNA"/>
</dbReference>
<feature type="coiled-coil region" evidence="1">
    <location>
        <begin position="120"/>
        <end position="147"/>
    </location>
</feature>
<protein>
    <submittedName>
        <fullName evidence="2">Uncharacterized protein</fullName>
    </submittedName>
</protein>
<dbReference type="GeneID" id="78401389"/>
<evidence type="ECO:0000313" key="3">
    <source>
        <dbReference type="Proteomes" id="UP000510643"/>
    </source>
</evidence>
<dbReference type="AlphaFoldDB" id="A0A7H9DTH2"/>
<keyword evidence="1" id="KW-0175">Coiled coil</keyword>
<name>A0A7H9DTH2_9FLAO</name>
<gene>
    <name evidence="2" type="ORF">FH779_07985</name>
</gene>